<keyword evidence="1" id="KW-0732">Signal</keyword>
<proteinExistence type="predicted"/>
<sequence>MYALTIKMLVLLSSFGKPFSVTGRSVSQKISSKDDSGCRMNGRSYRFNTSFNTCSGSRALRCYCATGGIAGCMDLCPEKVAPENCPPGTTLREEAYPVESGENRCSCKRRSCVDAKVLCARREDGQKLKFDDTFTLGNCSQRCRCDENDQISCSPLCSKIKCPKGMRPRSKGLVELDNGCSCQVQDCVPVPRKFCRMEGRRFRRGRVFITKDCTRKCKCRKNGIPRCTQLCKKQKSVPVCRVGERLEELSLLYAGGRCSCTKQFCLRNERTHWTESVSAITVSDVRLKGETHSREAYVNPLNFE</sequence>
<evidence type="ECO:0000256" key="1">
    <source>
        <dbReference type="SAM" id="SignalP"/>
    </source>
</evidence>
<gene>
    <name evidence="2" type="ORF">P5673_025290</name>
</gene>
<name>A0AAD9UXA1_ACRCE</name>
<organism evidence="2 3">
    <name type="scientific">Acropora cervicornis</name>
    <name type="common">Staghorn coral</name>
    <dbReference type="NCBI Taxonomy" id="6130"/>
    <lineage>
        <taxon>Eukaryota</taxon>
        <taxon>Metazoa</taxon>
        <taxon>Cnidaria</taxon>
        <taxon>Anthozoa</taxon>
        <taxon>Hexacorallia</taxon>
        <taxon>Scleractinia</taxon>
        <taxon>Astrocoeniina</taxon>
        <taxon>Acroporidae</taxon>
        <taxon>Acropora</taxon>
    </lineage>
</organism>
<comment type="caution">
    <text evidence="2">The sequence shown here is derived from an EMBL/GenBank/DDBJ whole genome shotgun (WGS) entry which is preliminary data.</text>
</comment>
<accession>A0AAD9UXA1</accession>
<keyword evidence="3" id="KW-1185">Reference proteome</keyword>
<evidence type="ECO:0000313" key="2">
    <source>
        <dbReference type="EMBL" id="KAK2553321.1"/>
    </source>
</evidence>
<feature type="chain" id="PRO_5042066450" evidence="1">
    <location>
        <begin position="24"/>
        <end position="304"/>
    </location>
</feature>
<reference evidence="2" key="1">
    <citation type="journal article" date="2023" name="G3 (Bethesda)">
        <title>Whole genome assembly and annotation of the endangered Caribbean coral Acropora cervicornis.</title>
        <authorList>
            <person name="Selwyn J.D."/>
            <person name="Vollmer S.V."/>
        </authorList>
    </citation>
    <scope>NUCLEOTIDE SEQUENCE</scope>
    <source>
        <strain evidence="2">K2</strain>
    </source>
</reference>
<evidence type="ECO:0000313" key="3">
    <source>
        <dbReference type="Proteomes" id="UP001249851"/>
    </source>
</evidence>
<dbReference type="Proteomes" id="UP001249851">
    <property type="component" value="Unassembled WGS sequence"/>
</dbReference>
<feature type="signal peptide" evidence="1">
    <location>
        <begin position="1"/>
        <end position="23"/>
    </location>
</feature>
<protein>
    <submittedName>
        <fullName evidence="2">Uncharacterized protein</fullName>
    </submittedName>
</protein>
<reference evidence="2" key="2">
    <citation type="journal article" date="2023" name="Science">
        <title>Genomic signatures of disease resistance in endangered staghorn corals.</title>
        <authorList>
            <person name="Vollmer S.V."/>
            <person name="Selwyn J.D."/>
            <person name="Despard B.A."/>
            <person name="Roesel C.L."/>
        </authorList>
    </citation>
    <scope>NUCLEOTIDE SEQUENCE</scope>
    <source>
        <strain evidence="2">K2</strain>
    </source>
</reference>
<dbReference type="EMBL" id="JARQWQ010000078">
    <property type="protein sequence ID" value="KAK2553321.1"/>
    <property type="molecule type" value="Genomic_DNA"/>
</dbReference>
<dbReference type="AlphaFoldDB" id="A0AAD9UXA1"/>